<sequence length="200" mass="22317">MPPSTFLYQVSATTLFRYREVVDSCGLLPWYLYNIFGYAGGTMVGFVIAHAMSPKPVQVLALGMFIVGITSSVVSSSDPPGYTAKSFLKKIYYKSFWYLTSYPNRMDPLHIAGFALKHIVLVSSLVAPIMPHWFNVLVPNLKKLGGHYPVMPGIRFLRANAEGTLDIDGMPHNAHGMTLKAQRFGSRRNLTHQRSERCSS</sequence>
<organism evidence="2 3">
    <name type="scientific">Colletotrichum cuscutae</name>
    <dbReference type="NCBI Taxonomy" id="1209917"/>
    <lineage>
        <taxon>Eukaryota</taxon>
        <taxon>Fungi</taxon>
        <taxon>Dikarya</taxon>
        <taxon>Ascomycota</taxon>
        <taxon>Pezizomycotina</taxon>
        <taxon>Sordariomycetes</taxon>
        <taxon>Hypocreomycetidae</taxon>
        <taxon>Glomerellales</taxon>
        <taxon>Glomerellaceae</taxon>
        <taxon>Colletotrichum</taxon>
        <taxon>Colletotrichum acutatum species complex</taxon>
    </lineage>
</organism>
<gene>
    <name evidence="2" type="ORF">CCUS01_06263</name>
</gene>
<keyword evidence="1" id="KW-0472">Membrane</keyword>
<evidence type="ECO:0000313" key="2">
    <source>
        <dbReference type="EMBL" id="KAK1470498.1"/>
    </source>
</evidence>
<dbReference type="AlphaFoldDB" id="A0AAI9Y2U0"/>
<dbReference type="Proteomes" id="UP001239213">
    <property type="component" value="Unassembled WGS sequence"/>
</dbReference>
<keyword evidence="1" id="KW-0812">Transmembrane</keyword>
<dbReference type="EMBL" id="MPDP01000224">
    <property type="protein sequence ID" value="KAK1470498.1"/>
    <property type="molecule type" value="Genomic_DNA"/>
</dbReference>
<feature type="transmembrane region" description="Helical" evidence="1">
    <location>
        <begin position="59"/>
        <end position="77"/>
    </location>
</feature>
<accession>A0AAI9Y2U0</accession>
<keyword evidence="3" id="KW-1185">Reference proteome</keyword>
<keyword evidence="1" id="KW-1133">Transmembrane helix</keyword>
<name>A0AAI9Y2U0_9PEZI</name>
<evidence type="ECO:0000313" key="3">
    <source>
        <dbReference type="Proteomes" id="UP001239213"/>
    </source>
</evidence>
<feature type="transmembrane region" description="Helical" evidence="1">
    <location>
        <begin position="111"/>
        <end position="134"/>
    </location>
</feature>
<feature type="transmembrane region" description="Helical" evidence="1">
    <location>
        <begin position="30"/>
        <end position="52"/>
    </location>
</feature>
<reference evidence="2" key="1">
    <citation type="submission" date="2016-11" db="EMBL/GenBank/DDBJ databases">
        <title>The genome sequence of Colletotrichum cuscutae.</title>
        <authorList>
            <person name="Baroncelli R."/>
        </authorList>
    </citation>
    <scope>NUCLEOTIDE SEQUENCE</scope>
    <source>
        <strain evidence="2">IMI 304802</strain>
    </source>
</reference>
<comment type="caution">
    <text evidence="2">The sequence shown here is derived from an EMBL/GenBank/DDBJ whole genome shotgun (WGS) entry which is preliminary data.</text>
</comment>
<protein>
    <submittedName>
        <fullName evidence="2">Sodium:neurotransmitter symporter family protein</fullName>
    </submittedName>
</protein>
<proteinExistence type="predicted"/>
<evidence type="ECO:0000256" key="1">
    <source>
        <dbReference type="SAM" id="Phobius"/>
    </source>
</evidence>